<dbReference type="InterPro" id="IPR036919">
    <property type="entry name" value="Ribo_uL30_ferredoxin-like_sf"/>
</dbReference>
<dbReference type="InParanoid" id="L2GMZ8"/>
<proteinExistence type="inferred from homology"/>
<dbReference type="CDD" id="cd01657">
    <property type="entry name" value="Ribosomal_L7_archeal_euk"/>
    <property type="match status" value="1"/>
</dbReference>
<gene>
    <name evidence="6" type="ORF">VICG_01310</name>
</gene>
<dbReference type="Gene3D" id="3.30.1390.20">
    <property type="entry name" value="Ribosomal protein L30, ferredoxin-like fold domain"/>
    <property type="match status" value="1"/>
</dbReference>
<dbReference type="GO" id="GO:0022625">
    <property type="term" value="C:cytosolic large ribosomal subunit"/>
    <property type="evidence" value="ECO:0007669"/>
    <property type="project" value="TreeGrafter"/>
</dbReference>
<dbReference type="FunCoup" id="L2GMZ8">
    <property type="interactions" value="181"/>
</dbReference>
<dbReference type="HOGENOM" id="CLU_055156_0_0_1"/>
<dbReference type="InterPro" id="IPR039699">
    <property type="entry name" value="Ribosomal_uL30"/>
</dbReference>
<dbReference type="InterPro" id="IPR016082">
    <property type="entry name" value="Ribosomal_uL30_ferredoxin-like"/>
</dbReference>
<dbReference type="EMBL" id="JH370140">
    <property type="protein sequence ID" value="ELA41677.1"/>
    <property type="molecule type" value="Genomic_DNA"/>
</dbReference>
<dbReference type="GO" id="GO:0003735">
    <property type="term" value="F:structural constituent of ribosome"/>
    <property type="evidence" value="ECO:0007669"/>
    <property type="project" value="TreeGrafter"/>
</dbReference>
<evidence type="ECO:0000256" key="1">
    <source>
        <dbReference type="ARBA" id="ARBA00007594"/>
    </source>
</evidence>
<reference evidence="7" key="1">
    <citation type="submission" date="2011-05" db="EMBL/GenBank/DDBJ databases">
        <title>The genome sequence of Vittaforma corneae strain ATCC 50505.</title>
        <authorList>
            <consortium name="The Broad Institute Genome Sequencing Platform"/>
            <person name="Cuomo C."/>
            <person name="Didier E."/>
            <person name="Bowers L."/>
            <person name="Young S.K."/>
            <person name="Zeng Q."/>
            <person name="Gargeya S."/>
            <person name="Fitzgerald M."/>
            <person name="Haas B."/>
            <person name="Abouelleil A."/>
            <person name="Alvarado L."/>
            <person name="Arachchi H.M."/>
            <person name="Berlin A."/>
            <person name="Chapman S.B."/>
            <person name="Gearin G."/>
            <person name="Goldberg J."/>
            <person name="Griggs A."/>
            <person name="Gujja S."/>
            <person name="Hansen M."/>
            <person name="Heiman D."/>
            <person name="Howarth C."/>
            <person name="Larimer J."/>
            <person name="Lui A."/>
            <person name="MacDonald P.J.P."/>
            <person name="McCowen C."/>
            <person name="Montmayeur A."/>
            <person name="Murphy C."/>
            <person name="Neiman D."/>
            <person name="Pearson M."/>
            <person name="Priest M."/>
            <person name="Roberts A."/>
            <person name="Saif S."/>
            <person name="Shea T."/>
            <person name="Sisk P."/>
            <person name="Stolte C."/>
            <person name="Sykes S."/>
            <person name="Wortman J."/>
            <person name="Nusbaum C."/>
            <person name="Birren B."/>
        </authorList>
    </citation>
    <scope>NUCLEOTIDE SEQUENCE [LARGE SCALE GENOMIC DNA]</scope>
    <source>
        <strain evidence="7">ATCC 50505</strain>
    </source>
</reference>
<dbReference type="GO" id="GO:0003723">
    <property type="term" value="F:RNA binding"/>
    <property type="evidence" value="ECO:0007669"/>
    <property type="project" value="TreeGrafter"/>
</dbReference>
<protein>
    <submittedName>
        <fullName evidence="6">60S ribosomal protein L7</fullName>
    </submittedName>
</protein>
<keyword evidence="4" id="KW-0175">Coiled coil</keyword>
<keyword evidence="7" id="KW-1185">Reference proteome</keyword>
<feature type="domain" description="Large ribosomal subunit protein uL30-like ferredoxin-like fold" evidence="5">
    <location>
        <begin position="82"/>
        <end position="129"/>
    </location>
</feature>
<name>L2GMZ8_VITCO</name>
<dbReference type="GO" id="GO:0000463">
    <property type="term" value="P:maturation of LSU-rRNA from tricistronic rRNA transcript (SSU-rRNA, 5.8S rRNA, LSU-rRNA)"/>
    <property type="evidence" value="ECO:0007669"/>
    <property type="project" value="TreeGrafter"/>
</dbReference>
<evidence type="ECO:0000256" key="3">
    <source>
        <dbReference type="ARBA" id="ARBA00023274"/>
    </source>
</evidence>
<dbReference type="STRING" id="993615.L2GMZ8"/>
<evidence type="ECO:0000313" key="6">
    <source>
        <dbReference type="EMBL" id="ELA41677.1"/>
    </source>
</evidence>
<evidence type="ECO:0000256" key="4">
    <source>
        <dbReference type="SAM" id="Coils"/>
    </source>
</evidence>
<dbReference type="PANTHER" id="PTHR11524">
    <property type="entry name" value="60S RIBOSOMAL PROTEIN L7"/>
    <property type="match status" value="1"/>
</dbReference>
<dbReference type="Gene3D" id="1.10.15.30">
    <property type="match status" value="1"/>
</dbReference>
<feature type="coiled-coil region" evidence="4">
    <location>
        <begin position="43"/>
        <end position="70"/>
    </location>
</feature>
<keyword evidence="3" id="KW-0687">Ribonucleoprotein</keyword>
<accession>L2GMZ8</accession>
<sequence length="238" mass="27612">MSLTESPASVARKQEIQQKIAEIVKQQKEEFKRRVEANKQYAKLMTEKILKEYKKEHTELEERLSNTSEMYVPAEPNFFVAIQIRSQIKISPRPRKTLALLRLKNINNCVILKNNQSIKNMLQNAKDYIAFGTISYELLRRLIYTRGYGKINGTKVKLTNENIETAFQGKFKCIEELCDVIYHGKEDMKDVLRFLCPFKLGPPKGGFKNGHKKRSFVQGGSTNDHKELLGELLERMIQ</sequence>
<dbReference type="GeneID" id="19882021"/>
<dbReference type="PANTHER" id="PTHR11524:SF16">
    <property type="entry name" value="LARGE RIBOSOMAL SUBUNIT PROTEIN UL30"/>
    <property type="match status" value="1"/>
</dbReference>
<dbReference type="InterPro" id="IPR035808">
    <property type="entry name" value="Ribosomal_uL30_euk_arc"/>
</dbReference>
<dbReference type="OMA" id="IVEPWIA"/>
<dbReference type="RefSeq" id="XP_007604756.1">
    <property type="nucleotide sequence ID" value="XM_007604694.1"/>
</dbReference>
<evidence type="ECO:0000313" key="7">
    <source>
        <dbReference type="Proteomes" id="UP000011082"/>
    </source>
</evidence>
<dbReference type="Pfam" id="PF00327">
    <property type="entry name" value="Ribosomal_L30"/>
    <property type="match status" value="1"/>
</dbReference>
<keyword evidence="2 6" id="KW-0689">Ribosomal protein</keyword>
<evidence type="ECO:0000259" key="5">
    <source>
        <dbReference type="Pfam" id="PF00327"/>
    </source>
</evidence>
<dbReference type="VEuPathDB" id="MicrosporidiaDB:VICG_01310"/>
<dbReference type="AlphaFoldDB" id="L2GMZ8"/>
<dbReference type="SUPFAM" id="SSF55129">
    <property type="entry name" value="Ribosomal protein L30p/L7e"/>
    <property type="match status" value="1"/>
</dbReference>
<evidence type="ECO:0000256" key="2">
    <source>
        <dbReference type="ARBA" id="ARBA00022980"/>
    </source>
</evidence>
<dbReference type="OrthoDB" id="28644at2759"/>
<comment type="similarity">
    <text evidence="1">Belongs to the universal ribosomal protein uL30 family.</text>
</comment>
<dbReference type="Proteomes" id="UP000011082">
    <property type="component" value="Unassembled WGS sequence"/>
</dbReference>
<organism evidence="6 7">
    <name type="scientific">Vittaforma corneae (strain ATCC 50505)</name>
    <name type="common">Microsporidian parasite</name>
    <name type="synonym">Nosema corneum</name>
    <dbReference type="NCBI Taxonomy" id="993615"/>
    <lineage>
        <taxon>Eukaryota</taxon>
        <taxon>Fungi</taxon>
        <taxon>Fungi incertae sedis</taxon>
        <taxon>Microsporidia</taxon>
        <taxon>Nosematidae</taxon>
        <taxon>Vittaforma</taxon>
    </lineage>
</organism>